<protein>
    <recommendedName>
        <fullName evidence="4">Apple domain-containing protein</fullName>
    </recommendedName>
</protein>
<keyword evidence="3" id="KW-0732">Signal</keyword>
<evidence type="ECO:0000313" key="6">
    <source>
        <dbReference type="Proteomes" id="UP000314980"/>
    </source>
</evidence>
<reference evidence="6" key="1">
    <citation type="submission" date="2015-09" db="EMBL/GenBank/DDBJ databases">
        <authorList>
            <person name="Sai Rama Sridatta P."/>
        </authorList>
    </citation>
    <scope>NUCLEOTIDE SEQUENCE [LARGE SCALE GENOMIC DNA]</scope>
</reference>
<dbReference type="Proteomes" id="UP000314980">
    <property type="component" value="Unassembled WGS sequence"/>
</dbReference>
<keyword evidence="2" id="KW-1015">Disulfide bond</keyword>
<dbReference type="GeneTree" id="ENSGT00940000169449"/>
<dbReference type="GO" id="GO:0005576">
    <property type="term" value="C:extracellular region"/>
    <property type="evidence" value="ECO:0007669"/>
    <property type="project" value="InterPro"/>
</dbReference>
<dbReference type="Ensembl" id="ENSLCAT00010055515.1">
    <property type="protein sequence ID" value="ENSLCAP00010054109.1"/>
    <property type="gene ID" value="ENSLCAG00010025192.1"/>
</dbReference>
<dbReference type="InterPro" id="IPR003609">
    <property type="entry name" value="Pan_app"/>
</dbReference>
<keyword evidence="1" id="KW-0677">Repeat</keyword>
<feature type="domain" description="Apple" evidence="4">
    <location>
        <begin position="99"/>
        <end position="181"/>
    </location>
</feature>
<dbReference type="CDD" id="cd01100">
    <property type="entry name" value="APPLE_Factor_XI_like"/>
    <property type="match status" value="2"/>
</dbReference>
<dbReference type="PANTHER" id="PTHR33946:SF4">
    <property type="entry name" value="COAGULATION FACTOR XI"/>
    <property type="match status" value="1"/>
</dbReference>
<evidence type="ECO:0000259" key="4">
    <source>
        <dbReference type="PROSITE" id="PS50948"/>
    </source>
</evidence>
<reference evidence="5" key="3">
    <citation type="submission" date="2025-09" db="UniProtKB">
        <authorList>
            <consortium name="Ensembl"/>
        </authorList>
    </citation>
    <scope>IDENTIFICATION</scope>
</reference>
<evidence type="ECO:0000256" key="2">
    <source>
        <dbReference type="ARBA" id="ARBA00023157"/>
    </source>
</evidence>
<evidence type="ECO:0000256" key="1">
    <source>
        <dbReference type="ARBA" id="ARBA00022737"/>
    </source>
</evidence>
<evidence type="ECO:0000313" key="5">
    <source>
        <dbReference type="Ensembl" id="ENSLCAP00010054109.1"/>
    </source>
</evidence>
<name>A0A4W6FTZ3_LATCA</name>
<dbReference type="SUPFAM" id="SSF57414">
    <property type="entry name" value="Hairpin loop containing domain-like"/>
    <property type="match status" value="1"/>
</dbReference>
<proteinExistence type="predicted"/>
<dbReference type="Pfam" id="PF00024">
    <property type="entry name" value="PAN_1"/>
    <property type="match status" value="1"/>
</dbReference>
<reference evidence="5" key="2">
    <citation type="submission" date="2025-08" db="UniProtKB">
        <authorList>
            <consortium name="Ensembl"/>
        </authorList>
    </citation>
    <scope>IDENTIFICATION</scope>
</reference>
<accession>A0A4W6FTZ3</accession>
<dbReference type="Gene3D" id="3.50.4.10">
    <property type="entry name" value="Hepatocyte Growth Factor"/>
    <property type="match status" value="4"/>
</dbReference>
<dbReference type="GO" id="GO:0006508">
    <property type="term" value="P:proteolysis"/>
    <property type="evidence" value="ECO:0007669"/>
    <property type="project" value="InterPro"/>
</dbReference>
<dbReference type="InterPro" id="IPR000177">
    <property type="entry name" value="Apple"/>
</dbReference>
<dbReference type="Pfam" id="PF14295">
    <property type="entry name" value="PAN_4"/>
    <property type="match status" value="3"/>
</dbReference>
<feature type="domain" description="Apple" evidence="4">
    <location>
        <begin position="220"/>
        <end position="297"/>
    </location>
</feature>
<dbReference type="PROSITE" id="PS50948">
    <property type="entry name" value="PAN"/>
    <property type="match status" value="2"/>
</dbReference>
<dbReference type="SMART" id="SM00223">
    <property type="entry name" value="APPLE"/>
    <property type="match status" value="3"/>
</dbReference>
<feature type="chain" id="PRO_5046685710" description="Apple domain-containing protein" evidence="3">
    <location>
        <begin position="24"/>
        <end position="317"/>
    </location>
</feature>
<sequence length="317" mass="35767">MQFVVLLSCTSVCLFPFPQVCDHQRQENLDFPGSDVAVLFSPDAEHCQYLCTQHPACTSTAFLKSTPSGQPTVQVTKQGITSGFSLRSCHPDPSRYTPCLSQVYQHVDFYGADYRQLFTADYEECQRACTHDPACQFFTFLTDDFTPEKYRYKCHLKFSWPVPRTPEVGGRGWGKLFPKTNLPGHDIESLLAASPEHCQTLCSAHPQCSYFSYSSLLTECAMKTLEGINLPGSDLRFLLVNNAKACQKTCTEDPNCQFYTYTIADRRCYLKRVITMPLLPKVTKLANAVSGFSLRNATISTLYPTIIRQSNKLIIHR</sequence>
<organism evidence="5 6">
    <name type="scientific">Lates calcarifer</name>
    <name type="common">Barramundi</name>
    <name type="synonym">Holocentrus calcarifer</name>
    <dbReference type="NCBI Taxonomy" id="8187"/>
    <lineage>
        <taxon>Eukaryota</taxon>
        <taxon>Metazoa</taxon>
        <taxon>Chordata</taxon>
        <taxon>Craniata</taxon>
        <taxon>Vertebrata</taxon>
        <taxon>Euteleostomi</taxon>
        <taxon>Actinopterygii</taxon>
        <taxon>Neopterygii</taxon>
        <taxon>Teleostei</taxon>
        <taxon>Neoteleostei</taxon>
        <taxon>Acanthomorphata</taxon>
        <taxon>Carangaria</taxon>
        <taxon>Carangaria incertae sedis</taxon>
        <taxon>Centropomidae</taxon>
        <taxon>Lates</taxon>
    </lineage>
</organism>
<feature type="signal peptide" evidence="3">
    <location>
        <begin position="1"/>
        <end position="23"/>
    </location>
</feature>
<dbReference type="AlphaFoldDB" id="A0A4W6FTZ3"/>
<evidence type="ECO:0000256" key="3">
    <source>
        <dbReference type="SAM" id="SignalP"/>
    </source>
</evidence>
<keyword evidence="6" id="KW-1185">Reference proteome</keyword>
<dbReference type="PANTHER" id="PTHR33946">
    <property type="match status" value="1"/>
</dbReference>